<dbReference type="InterPro" id="IPR016923">
    <property type="entry name" value="UCP029509"/>
</dbReference>
<dbReference type="PIRSF" id="PIRSF029509">
    <property type="entry name" value="UCP029509"/>
    <property type="match status" value="1"/>
</dbReference>
<dbReference type="KEGG" id="bgm:CAL15_12450"/>
<dbReference type="Proteomes" id="UP000194161">
    <property type="component" value="Chromosome"/>
</dbReference>
<keyword evidence="1" id="KW-1133">Transmembrane helix</keyword>
<reference evidence="2 3" key="1">
    <citation type="submission" date="2017-05" db="EMBL/GenBank/DDBJ databases">
        <title>Complete and WGS of Bordetella genogroups.</title>
        <authorList>
            <person name="Spilker T."/>
            <person name="LiPuma J."/>
        </authorList>
    </citation>
    <scope>NUCLEOTIDE SEQUENCE [LARGE SCALE GENOMIC DNA]</scope>
    <source>
        <strain evidence="2 3">AU7206</strain>
    </source>
</reference>
<name>A0A1W6ZE35_9BORD</name>
<keyword evidence="3" id="KW-1185">Reference proteome</keyword>
<feature type="transmembrane region" description="Helical" evidence="1">
    <location>
        <begin position="12"/>
        <end position="38"/>
    </location>
</feature>
<evidence type="ECO:0000313" key="3">
    <source>
        <dbReference type="Proteomes" id="UP000194161"/>
    </source>
</evidence>
<keyword evidence="1" id="KW-0472">Membrane</keyword>
<evidence type="ECO:0000256" key="1">
    <source>
        <dbReference type="SAM" id="Phobius"/>
    </source>
</evidence>
<dbReference type="STRING" id="463040.CAL15_12450"/>
<dbReference type="OrthoDB" id="2873672at2"/>
<dbReference type="RefSeq" id="WP_086078878.1">
    <property type="nucleotide sequence ID" value="NZ_CP021111.1"/>
</dbReference>
<accession>A0A1W6ZE35</accession>
<dbReference type="AlphaFoldDB" id="A0A1W6ZE35"/>
<evidence type="ECO:0008006" key="4">
    <source>
        <dbReference type="Google" id="ProtNLM"/>
    </source>
</evidence>
<organism evidence="2 3">
    <name type="scientific">Bordetella genomosp. 13</name>
    <dbReference type="NCBI Taxonomy" id="463040"/>
    <lineage>
        <taxon>Bacteria</taxon>
        <taxon>Pseudomonadati</taxon>
        <taxon>Pseudomonadota</taxon>
        <taxon>Betaproteobacteria</taxon>
        <taxon>Burkholderiales</taxon>
        <taxon>Alcaligenaceae</taxon>
        <taxon>Bordetella</taxon>
    </lineage>
</organism>
<evidence type="ECO:0000313" key="2">
    <source>
        <dbReference type="EMBL" id="ARP95114.1"/>
    </source>
</evidence>
<gene>
    <name evidence="2" type="ORF">CAL15_12450</name>
</gene>
<feature type="transmembrane region" description="Helical" evidence="1">
    <location>
        <begin position="116"/>
        <end position="136"/>
    </location>
</feature>
<sequence>MRSHALQCRSRLATAIFDLLDPIAFGLFVAALIFDVIYANSPQVMWVKGAAWLVSIALVFAIIPRLINLVHVWIVGRRWVSGAEKLDFWLNLLAIVAGILNAFVHTRDAYAAIPQGVWLSAATVALLCLARIVLAFSKSDIKELRHG</sequence>
<keyword evidence="1" id="KW-0812">Transmembrane</keyword>
<proteinExistence type="predicted"/>
<protein>
    <recommendedName>
        <fullName evidence="4">DUF2231 domain-containing protein</fullName>
    </recommendedName>
</protein>
<feature type="transmembrane region" description="Helical" evidence="1">
    <location>
        <begin position="50"/>
        <end position="74"/>
    </location>
</feature>
<feature type="transmembrane region" description="Helical" evidence="1">
    <location>
        <begin position="86"/>
        <end position="104"/>
    </location>
</feature>
<dbReference type="EMBL" id="CP021111">
    <property type="protein sequence ID" value="ARP95114.1"/>
    <property type="molecule type" value="Genomic_DNA"/>
</dbReference>